<dbReference type="Gene3D" id="1.10.150.130">
    <property type="match status" value="1"/>
</dbReference>
<evidence type="ECO:0000256" key="8">
    <source>
        <dbReference type="ARBA" id="ARBA00023306"/>
    </source>
</evidence>
<keyword evidence="7 9" id="KW-0233">DNA recombination</keyword>
<dbReference type="Pfam" id="PF00589">
    <property type="entry name" value="Phage_integrase"/>
    <property type="match status" value="1"/>
</dbReference>
<evidence type="ECO:0000256" key="3">
    <source>
        <dbReference type="ARBA" id="ARBA00022618"/>
    </source>
</evidence>
<feature type="active site" evidence="9">
    <location>
        <position position="246"/>
    </location>
</feature>
<accession>A0A0H3BIB2</accession>
<reference evidence="12 13" key="1">
    <citation type="journal article" date="2008" name="BMC Microbiol.">
        <title>Complete genome sequence of Treponema pallidum ssp. pallidum strain SS14 determined with oligonucleotide arrays.</title>
        <authorList>
            <person name="Matejkova P."/>
            <person name="Strouhal M."/>
            <person name="Smajs D."/>
            <person name="Norris S.J."/>
            <person name="Palzkill T."/>
            <person name="Petrosino J.F."/>
            <person name="Sodergren E."/>
            <person name="Norton J.E."/>
            <person name="Singh J."/>
            <person name="Richmond T.A."/>
            <person name="Molla M.N."/>
            <person name="Albert T.J."/>
            <person name="Weinstock G.M."/>
        </authorList>
    </citation>
    <scope>NUCLEOTIDE SEQUENCE [LARGE SCALE GENOMIC DNA]</scope>
    <source>
        <strain evidence="12 13">SS14</strain>
    </source>
</reference>
<dbReference type="RefSeq" id="WP_010881843.1">
    <property type="nucleotide sequence ID" value="NC_010741.1"/>
</dbReference>
<evidence type="ECO:0000256" key="2">
    <source>
        <dbReference type="ARBA" id="ARBA00022490"/>
    </source>
</evidence>
<dbReference type="InterPro" id="IPR011010">
    <property type="entry name" value="DNA_brk_join_enz"/>
</dbReference>
<dbReference type="InterPro" id="IPR050090">
    <property type="entry name" value="Tyrosine_recombinase_XerCD"/>
</dbReference>
<evidence type="ECO:0000256" key="1">
    <source>
        <dbReference type="ARBA" id="ARBA00004496"/>
    </source>
</evidence>
<evidence type="ECO:0000256" key="4">
    <source>
        <dbReference type="ARBA" id="ARBA00022829"/>
    </source>
</evidence>
<dbReference type="InterPro" id="IPR004107">
    <property type="entry name" value="Integrase_SAM-like_N"/>
</dbReference>
<evidence type="ECO:0000256" key="5">
    <source>
        <dbReference type="ARBA" id="ARBA00022908"/>
    </source>
</evidence>
<gene>
    <name evidence="12" type="primary">xprB</name>
    <name evidence="9" type="synonym">xerC</name>
    <name evidence="12" type="ordered locus">TPASS_0395</name>
</gene>
<evidence type="ECO:0000313" key="13">
    <source>
        <dbReference type="Proteomes" id="UP000001202"/>
    </source>
</evidence>
<comment type="function">
    <text evidence="9">Site-specific tyrosine recombinase, which acts by catalyzing the cutting and rejoining of the recombining DNA molecules. The XerC-XerD complex is essential to convert dimers of the bacterial chromosome into monomers to permit their segregation at cell division. It also contributes to the segregational stability of plasmids.</text>
</comment>
<feature type="active site" evidence="9">
    <location>
        <position position="171"/>
    </location>
</feature>
<feature type="active site" description="O-(3'-phospho-DNA)-tyrosine intermediate" evidence="9">
    <location>
        <position position="278"/>
    </location>
</feature>
<dbReference type="GO" id="GO:0007059">
    <property type="term" value="P:chromosome segregation"/>
    <property type="evidence" value="ECO:0007669"/>
    <property type="project" value="UniProtKB-UniRule"/>
</dbReference>
<organism evidence="12 13">
    <name type="scientific">Treponema pallidum subsp. pallidum (strain SS14)</name>
    <dbReference type="NCBI Taxonomy" id="455434"/>
    <lineage>
        <taxon>Bacteria</taxon>
        <taxon>Pseudomonadati</taxon>
        <taxon>Spirochaetota</taxon>
        <taxon>Spirochaetia</taxon>
        <taxon>Spirochaetales</taxon>
        <taxon>Treponemataceae</taxon>
        <taxon>Treponema</taxon>
    </lineage>
</organism>
<keyword evidence="8 9" id="KW-0131">Cell cycle</keyword>
<dbReference type="GeneID" id="93876169"/>
<dbReference type="InterPro" id="IPR002104">
    <property type="entry name" value="Integrase_catalytic"/>
</dbReference>
<dbReference type="InterPro" id="IPR010998">
    <property type="entry name" value="Integrase_recombinase_N"/>
</dbReference>
<evidence type="ECO:0000259" key="10">
    <source>
        <dbReference type="PROSITE" id="PS51898"/>
    </source>
</evidence>
<dbReference type="GO" id="GO:0051301">
    <property type="term" value="P:cell division"/>
    <property type="evidence" value="ECO:0007669"/>
    <property type="project" value="UniProtKB-KW"/>
</dbReference>
<comment type="similarity">
    <text evidence="9">Belongs to the 'phage' integrase family. XerC subfamily.</text>
</comment>
<protein>
    <recommendedName>
        <fullName evidence="9">Tyrosine recombinase XerC</fullName>
    </recommendedName>
</protein>
<keyword evidence="6 9" id="KW-0238">DNA-binding</keyword>
<dbReference type="InterPro" id="IPR013762">
    <property type="entry name" value="Integrase-like_cat_sf"/>
</dbReference>
<dbReference type="GO" id="GO:0003677">
    <property type="term" value="F:DNA binding"/>
    <property type="evidence" value="ECO:0007669"/>
    <property type="project" value="UniProtKB-UniRule"/>
</dbReference>
<feature type="active site" evidence="9">
    <location>
        <position position="243"/>
    </location>
</feature>
<evidence type="ECO:0000313" key="12">
    <source>
        <dbReference type="EMBL" id="ACD70821.1"/>
    </source>
</evidence>
<sequence>MSNEQFTQYLEYLFRVRRLSAHTVSAYARDLNLFERWLQHAQRACARVTVSDMRLFVCELGRRGLSAASINRVLSVVRGFYVFAKKKHWCADNPARLVRNIKGPSKLPRFMFPPQAKAFYTLPSRTDILWQERDAALFAMLYSTGCRVSEIAALSLKDVHPHLSSAIVRGKGDRERTVFIAPFAQNFLHVYMQARAQRCARYASCTPALFVNQRGRSLSVRGIQYLVSRYVLLAQDVHALSPHAFRHSFASTLIRRGADVRVAQELLGHASVSTTQRYVHVTSEQLQDLYHRAHPRG</sequence>
<evidence type="ECO:0000256" key="9">
    <source>
        <dbReference type="HAMAP-Rule" id="MF_01808"/>
    </source>
</evidence>
<dbReference type="Pfam" id="PF02899">
    <property type="entry name" value="Phage_int_SAM_1"/>
    <property type="match status" value="1"/>
</dbReference>
<dbReference type="GO" id="GO:0005737">
    <property type="term" value="C:cytoplasm"/>
    <property type="evidence" value="ECO:0007669"/>
    <property type="project" value="UniProtKB-SubCell"/>
</dbReference>
<dbReference type="AlphaFoldDB" id="A0A0H3BIB2"/>
<comment type="subunit">
    <text evidence="9">Forms a cyclic heterotetrameric complex composed of two molecules of XerC and two molecules of XerD.</text>
</comment>
<dbReference type="InterPro" id="IPR044068">
    <property type="entry name" value="CB"/>
</dbReference>
<dbReference type="HAMAP" id="MF_01808">
    <property type="entry name" value="Recomb_XerC_XerD"/>
    <property type="match status" value="1"/>
</dbReference>
<dbReference type="PROSITE" id="PS51900">
    <property type="entry name" value="CB"/>
    <property type="match status" value="1"/>
</dbReference>
<feature type="active site" evidence="9">
    <location>
        <position position="147"/>
    </location>
</feature>
<name>A0A0H3BIB2_TREPS</name>
<feature type="active site" evidence="9">
    <location>
        <position position="269"/>
    </location>
</feature>
<dbReference type="Gene3D" id="1.10.443.10">
    <property type="entry name" value="Intergrase catalytic core"/>
    <property type="match status" value="1"/>
</dbReference>
<evidence type="ECO:0000256" key="7">
    <source>
        <dbReference type="ARBA" id="ARBA00023172"/>
    </source>
</evidence>
<evidence type="ECO:0000259" key="11">
    <source>
        <dbReference type="PROSITE" id="PS51900"/>
    </source>
</evidence>
<feature type="domain" description="Core-binding (CB)" evidence="11">
    <location>
        <begin position="1"/>
        <end position="85"/>
    </location>
</feature>
<dbReference type="InterPro" id="IPR023009">
    <property type="entry name" value="Tyrosine_recombinase_XerC/XerD"/>
</dbReference>
<proteinExistence type="inferred from homology"/>
<feature type="domain" description="Tyr recombinase" evidence="10">
    <location>
        <begin position="106"/>
        <end position="291"/>
    </location>
</feature>
<dbReference type="PANTHER" id="PTHR30349:SF77">
    <property type="entry name" value="TYROSINE RECOMBINASE XERC"/>
    <property type="match status" value="1"/>
</dbReference>
<keyword evidence="3 9" id="KW-0132">Cell division</keyword>
<dbReference type="PANTHER" id="PTHR30349">
    <property type="entry name" value="PHAGE INTEGRASE-RELATED"/>
    <property type="match status" value="1"/>
</dbReference>
<dbReference type="GO" id="GO:0009037">
    <property type="term" value="F:tyrosine-based site-specific recombinase activity"/>
    <property type="evidence" value="ECO:0007669"/>
    <property type="project" value="UniProtKB-UniRule"/>
</dbReference>
<keyword evidence="4 9" id="KW-0159">Chromosome partition</keyword>
<dbReference type="PATRIC" id="fig|243276.5.peg.419"/>
<dbReference type="SUPFAM" id="SSF56349">
    <property type="entry name" value="DNA breaking-rejoining enzymes"/>
    <property type="match status" value="1"/>
</dbReference>
<keyword evidence="2 9" id="KW-0963">Cytoplasm</keyword>
<keyword evidence="5 9" id="KW-0229">DNA integration</keyword>
<dbReference type="EMBL" id="CP000805">
    <property type="protein sequence ID" value="ACD70821.1"/>
    <property type="molecule type" value="Genomic_DNA"/>
</dbReference>
<comment type="subcellular location">
    <subcellularLocation>
        <location evidence="1 9">Cytoplasm</location>
    </subcellularLocation>
</comment>
<dbReference type="GO" id="GO:0006313">
    <property type="term" value="P:DNA transposition"/>
    <property type="evidence" value="ECO:0007669"/>
    <property type="project" value="UniProtKB-UniRule"/>
</dbReference>
<dbReference type="PROSITE" id="PS51898">
    <property type="entry name" value="TYR_RECOMBINASE"/>
    <property type="match status" value="1"/>
</dbReference>
<dbReference type="KEGG" id="tpp:TPASS_0395"/>
<dbReference type="Proteomes" id="UP000001202">
    <property type="component" value="Chromosome"/>
</dbReference>
<evidence type="ECO:0000256" key="6">
    <source>
        <dbReference type="ARBA" id="ARBA00023125"/>
    </source>
</evidence>